<dbReference type="Pfam" id="PF08264">
    <property type="entry name" value="Anticodon_1"/>
    <property type="match status" value="1"/>
</dbReference>
<dbReference type="InterPro" id="IPR025709">
    <property type="entry name" value="Leu_tRNA-synth_edit"/>
</dbReference>
<feature type="domain" description="Methionyl/Leucyl tRNA synthetase" evidence="12">
    <location>
        <begin position="38"/>
        <end position="170"/>
    </location>
</feature>
<evidence type="ECO:0000256" key="6">
    <source>
        <dbReference type="ARBA" id="ARBA00022917"/>
    </source>
</evidence>
<comment type="caution">
    <text evidence="9">Lacks conserved residue(s) required for the propagation of feature annotation.</text>
</comment>
<dbReference type="GO" id="GO:0006429">
    <property type="term" value="P:leucyl-tRNA aminoacylation"/>
    <property type="evidence" value="ECO:0007669"/>
    <property type="project" value="UniProtKB-UniRule"/>
</dbReference>
<keyword evidence="4 9" id="KW-0547">Nucleotide-binding</keyword>
<dbReference type="Pfam" id="PF09334">
    <property type="entry name" value="tRNA-synt_1g"/>
    <property type="match status" value="2"/>
</dbReference>
<dbReference type="GO" id="GO:0005829">
    <property type="term" value="C:cytosol"/>
    <property type="evidence" value="ECO:0007669"/>
    <property type="project" value="TreeGrafter"/>
</dbReference>
<feature type="domain" description="Leucyl-tRNA synthetase editing" evidence="13">
    <location>
        <begin position="224"/>
        <end position="399"/>
    </location>
</feature>
<dbReference type="InterPro" id="IPR015413">
    <property type="entry name" value="Methionyl/Leucyl_tRNA_Synth"/>
</dbReference>
<dbReference type="AlphaFoldDB" id="A0AAC9T0M4"/>
<keyword evidence="3 9" id="KW-0436">Ligase</keyword>
<keyword evidence="7 9" id="KW-0030">Aminoacyl-tRNA synthetase</keyword>
<feature type="domain" description="Methionyl/Leucyl tRNA synthetase" evidence="12">
    <location>
        <begin position="547"/>
        <end position="614"/>
    </location>
</feature>
<evidence type="ECO:0000256" key="2">
    <source>
        <dbReference type="ARBA" id="ARBA00022490"/>
    </source>
</evidence>
<dbReference type="Gene3D" id="3.40.50.620">
    <property type="entry name" value="HUPs"/>
    <property type="match status" value="2"/>
</dbReference>
<dbReference type="PROSITE" id="PS00178">
    <property type="entry name" value="AA_TRNA_LIGASE_I"/>
    <property type="match status" value="1"/>
</dbReference>
<dbReference type="Gene3D" id="3.10.20.590">
    <property type="match status" value="1"/>
</dbReference>
<dbReference type="Pfam" id="PF13603">
    <property type="entry name" value="tRNA-synt_1_2"/>
    <property type="match status" value="1"/>
</dbReference>
<feature type="domain" description="Methionyl/Valyl/Leucyl/Isoleucyl-tRNA synthetase anticodon-binding" evidence="11">
    <location>
        <begin position="656"/>
        <end position="770"/>
    </location>
</feature>
<dbReference type="GO" id="GO:0004823">
    <property type="term" value="F:leucine-tRNA ligase activity"/>
    <property type="evidence" value="ECO:0007669"/>
    <property type="project" value="UniProtKB-UniRule"/>
</dbReference>
<feature type="short sequence motif" description="'KMSKS' region" evidence="9">
    <location>
        <begin position="580"/>
        <end position="584"/>
    </location>
</feature>
<dbReference type="Gene3D" id="1.10.730.10">
    <property type="entry name" value="Isoleucyl-tRNA Synthetase, Domain 1"/>
    <property type="match status" value="1"/>
</dbReference>
<dbReference type="HAMAP" id="MF_00049_B">
    <property type="entry name" value="Leu_tRNA_synth_B"/>
    <property type="match status" value="1"/>
</dbReference>
<feature type="binding site" evidence="9">
    <location>
        <position position="583"/>
    </location>
    <ligand>
        <name>ATP</name>
        <dbReference type="ChEBI" id="CHEBI:30616"/>
    </ligand>
</feature>
<dbReference type="PANTHER" id="PTHR43740:SF2">
    <property type="entry name" value="LEUCINE--TRNA LIGASE, MITOCHONDRIAL"/>
    <property type="match status" value="1"/>
</dbReference>
<dbReference type="RefSeq" id="WP_006689115.1">
    <property type="nucleotide sequence ID" value="NZ_CAUPLA010000003.1"/>
</dbReference>
<dbReference type="InterPro" id="IPR001412">
    <property type="entry name" value="aa-tRNA-synth_I_CS"/>
</dbReference>
<dbReference type="SUPFAM" id="SSF47323">
    <property type="entry name" value="Anticodon-binding domain of a subclass of class I aminoacyl-tRNA synthetases"/>
    <property type="match status" value="1"/>
</dbReference>
<reference evidence="14 15" key="1">
    <citation type="submission" date="2017-06" db="EMBL/GenBank/DDBJ databases">
        <title>Genome Sequencing and Comparative Genomics Analysis of Five Ureaplasma Urealyticums with Different Drug Resistance.</title>
        <authorList>
            <person name="Ma L."/>
            <person name="Jia T."/>
        </authorList>
    </citation>
    <scope>NUCLEOTIDE SEQUENCE [LARGE SCALE GENOMIC DNA]</scope>
    <source>
        <strain evidence="15">hebnu uu3</strain>
    </source>
</reference>
<dbReference type="InterPro" id="IPR013155">
    <property type="entry name" value="M/V/L/I-tRNA-synth_anticd-bd"/>
</dbReference>
<dbReference type="InterPro" id="IPR014729">
    <property type="entry name" value="Rossmann-like_a/b/a_fold"/>
</dbReference>
<evidence type="ECO:0000259" key="12">
    <source>
        <dbReference type="Pfam" id="PF09334"/>
    </source>
</evidence>
<evidence type="ECO:0000256" key="7">
    <source>
        <dbReference type="ARBA" id="ARBA00023146"/>
    </source>
</evidence>
<dbReference type="SUPFAM" id="SSF52374">
    <property type="entry name" value="Nucleotidylyl transferase"/>
    <property type="match status" value="1"/>
</dbReference>
<name>A0AAC9T0M4_UREPR</name>
<comment type="catalytic activity">
    <reaction evidence="8 9">
        <text>tRNA(Leu) + L-leucine + ATP = L-leucyl-tRNA(Leu) + AMP + diphosphate</text>
        <dbReference type="Rhea" id="RHEA:11688"/>
        <dbReference type="Rhea" id="RHEA-COMP:9613"/>
        <dbReference type="Rhea" id="RHEA-COMP:9622"/>
        <dbReference type="ChEBI" id="CHEBI:30616"/>
        <dbReference type="ChEBI" id="CHEBI:33019"/>
        <dbReference type="ChEBI" id="CHEBI:57427"/>
        <dbReference type="ChEBI" id="CHEBI:78442"/>
        <dbReference type="ChEBI" id="CHEBI:78494"/>
        <dbReference type="ChEBI" id="CHEBI:456215"/>
        <dbReference type="EC" id="6.1.1.4"/>
    </reaction>
</comment>
<dbReference type="Proteomes" id="UP000197054">
    <property type="component" value="Chromosome"/>
</dbReference>
<evidence type="ECO:0000256" key="5">
    <source>
        <dbReference type="ARBA" id="ARBA00022840"/>
    </source>
</evidence>
<evidence type="ECO:0000256" key="10">
    <source>
        <dbReference type="RuleBase" id="RU363039"/>
    </source>
</evidence>
<dbReference type="GO" id="GO:0005524">
    <property type="term" value="F:ATP binding"/>
    <property type="evidence" value="ECO:0007669"/>
    <property type="project" value="UniProtKB-UniRule"/>
</dbReference>
<proteinExistence type="inferred from homology"/>
<organism evidence="14 15">
    <name type="scientific">Ureaplasma parvum</name>
    <name type="common">Ureaplasma urealyticum biotype 1</name>
    <dbReference type="NCBI Taxonomy" id="134821"/>
    <lineage>
        <taxon>Bacteria</taxon>
        <taxon>Bacillati</taxon>
        <taxon>Mycoplasmatota</taxon>
        <taxon>Mycoplasmoidales</taxon>
        <taxon>Mycoplasmoidaceae</taxon>
        <taxon>Ureaplasma</taxon>
    </lineage>
</organism>
<dbReference type="CDD" id="cd07958">
    <property type="entry name" value="Anticodon_Ia_Leu_BEm"/>
    <property type="match status" value="1"/>
</dbReference>
<dbReference type="InterPro" id="IPR009008">
    <property type="entry name" value="Val/Leu/Ile-tRNA-synth_edit"/>
</dbReference>
<keyword evidence="6 9" id="KW-0648">Protein biosynthesis</keyword>
<dbReference type="SUPFAM" id="SSF50677">
    <property type="entry name" value="ValRS/IleRS/LeuRS editing domain"/>
    <property type="match status" value="1"/>
</dbReference>
<dbReference type="CDD" id="cd00812">
    <property type="entry name" value="LeuRS_core"/>
    <property type="match status" value="1"/>
</dbReference>
<evidence type="ECO:0000256" key="8">
    <source>
        <dbReference type="ARBA" id="ARBA00047469"/>
    </source>
</evidence>
<gene>
    <name evidence="9" type="primary">leuS</name>
    <name evidence="14" type="ORF">CEG42_02295</name>
</gene>
<dbReference type="PANTHER" id="PTHR43740">
    <property type="entry name" value="LEUCYL-TRNA SYNTHETASE"/>
    <property type="match status" value="1"/>
</dbReference>
<dbReference type="InterPro" id="IPR009080">
    <property type="entry name" value="tRNAsynth_Ia_anticodon-bd"/>
</dbReference>
<sequence length="806" mass="93241">MYNHNKIEKKWQKYWLDNKTFKFVDNPNNPKKFYVLDMFPYPSGKGLHVGHPKGYTATDVISRFKRLNGYDVLHPIGWDAFGLPAEQYALETNNHPHTFTQQNIKIFRKQLQMIGFDFDYDKEVDTTDPQFYQWTQWIFVQLYKHNLAEIQDIDVNWCENLGTVLSNEEVVLNDKNERVSERGGHPVVRKPMKQWVLKIVDYADKLLDGLNEVEFSESLKSLQRNWIGKSIGTSVQFKIKDSLLTLDVFTTRIDTIYGVQYLVVAPEHPILKSITSEQQINVVQSYIEQTKKISDLDRIADTNKTGVFSGAYAINPINQEIIPIWVSDYVLMNFATGAVMGVPAHDERDYAFAKKYALPIKSVIDTKQKLPYAGDGLHINSAMINGLNIKQSQNVLNDYLIKNHLGKKVANYKLRNWIFSRQRYWGEPFPVLFDENNQIKIIEDLPVLLPNLNEFKPSKTGESPLANAQEWLYVEIDGKKYRRETNTMPQWAGSSWYFLAYILKNEDGSYTPLNSEEAKKRFAKWLPVDVYIGGQEHAVLHLLYSRFWHRFLYDIGVVPTKEPFYKVINQGMILGENNEKMSKSKGNVINPDDIIASHGADTLRIYEMFMGPLTASLPWNPDGLDAMRKWLDRVYRLYHNLSELEVVEDLNKLNEEIIIAYHTLIKNYTKAINEQAFNIAISEMMVFVNVLYKNKVINYELLDNFLILLSCYAPHLAEELYSLNHSESVCLQKMPIYDEQKIIAQNITIPIQINGKLKHTINVLRDTNAEELVNLALACEQVKQAIGDQPIKKQIVVVNKIINFVI</sequence>
<dbReference type="EMBL" id="CP021991">
    <property type="protein sequence ID" value="ASD30041.1"/>
    <property type="molecule type" value="Genomic_DNA"/>
</dbReference>
<dbReference type="FunFam" id="3.40.50.620:FF:000077">
    <property type="entry name" value="Leucine--tRNA ligase"/>
    <property type="match status" value="1"/>
</dbReference>
<dbReference type="GO" id="GO:0002161">
    <property type="term" value="F:aminoacyl-tRNA deacylase activity"/>
    <property type="evidence" value="ECO:0007669"/>
    <property type="project" value="InterPro"/>
</dbReference>
<keyword evidence="5 9" id="KW-0067">ATP-binding</keyword>
<dbReference type="NCBIfam" id="TIGR00396">
    <property type="entry name" value="leuS_bact"/>
    <property type="match status" value="1"/>
</dbReference>
<evidence type="ECO:0000313" key="15">
    <source>
        <dbReference type="Proteomes" id="UP000197054"/>
    </source>
</evidence>
<evidence type="ECO:0000259" key="13">
    <source>
        <dbReference type="Pfam" id="PF13603"/>
    </source>
</evidence>
<dbReference type="FunFam" id="1.10.730.10:FF:000002">
    <property type="entry name" value="Leucine--tRNA ligase"/>
    <property type="match status" value="1"/>
</dbReference>
<evidence type="ECO:0000256" key="4">
    <source>
        <dbReference type="ARBA" id="ARBA00022741"/>
    </source>
</evidence>
<dbReference type="FunFam" id="3.40.50.620:FF:000056">
    <property type="entry name" value="Leucine--tRNA ligase"/>
    <property type="match status" value="1"/>
</dbReference>
<evidence type="ECO:0000256" key="9">
    <source>
        <dbReference type="HAMAP-Rule" id="MF_00049"/>
    </source>
</evidence>
<evidence type="ECO:0000259" key="11">
    <source>
        <dbReference type="Pfam" id="PF08264"/>
    </source>
</evidence>
<protein>
    <recommendedName>
        <fullName evidence="9">Leucine--tRNA ligase</fullName>
        <ecNumber evidence="9">6.1.1.4</ecNumber>
    </recommendedName>
    <alternativeName>
        <fullName evidence="9">Leucyl-tRNA synthetase</fullName>
        <shortName evidence="9">LeuRS</shortName>
    </alternativeName>
</protein>
<accession>A0AAC9T0M4</accession>
<dbReference type="InterPro" id="IPR002302">
    <property type="entry name" value="Leu-tRNA-ligase"/>
</dbReference>
<evidence type="ECO:0000256" key="1">
    <source>
        <dbReference type="ARBA" id="ARBA00005594"/>
    </source>
</evidence>
<comment type="similarity">
    <text evidence="1 9 10">Belongs to the class-I aminoacyl-tRNA synthetase family.</text>
</comment>
<evidence type="ECO:0000313" key="14">
    <source>
        <dbReference type="EMBL" id="ASD30041.1"/>
    </source>
</evidence>
<dbReference type="EC" id="6.1.1.4" evidence="9"/>
<evidence type="ECO:0000256" key="3">
    <source>
        <dbReference type="ARBA" id="ARBA00022598"/>
    </source>
</evidence>
<keyword evidence="2 9" id="KW-0963">Cytoplasm</keyword>
<dbReference type="PRINTS" id="PR00985">
    <property type="entry name" value="TRNASYNTHLEU"/>
</dbReference>
<comment type="subcellular location">
    <subcellularLocation>
        <location evidence="9">Cytoplasm</location>
    </subcellularLocation>
</comment>